<dbReference type="NCBIfam" id="NF033819">
    <property type="entry name" value="IS66_TnpB"/>
    <property type="match status" value="1"/>
</dbReference>
<evidence type="ECO:0000313" key="1">
    <source>
        <dbReference type="EMBL" id="MPM40886.1"/>
    </source>
</evidence>
<comment type="caution">
    <text evidence="1">The sequence shown here is derived from an EMBL/GenBank/DDBJ whole genome shotgun (WGS) entry which is preliminary data.</text>
</comment>
<reference evidence="1" key="1">
    <citation type="submission" date="2019-08" db="EMBL/GenBank/DDBJ databases">
        <authorList>
            <person name="Kucharzyk K."/>
            <person name="Murdoch R.W."/>
            <person name="Higgins S."/>
            <person name="Loffler F."/>
        </authorList>
    </citation>
    <scope>NUCLEOTIDE SEQUENCE</scope>
</reference>
<sequence length="117" mass="13481">MFDHRGKQIYLICGSTDMRKGIDGLSSIVDLRLVCSSFESAMFIFCNRSRNRVKILEWDHDGFWLYQKRLEKGTFPWPKEGKVKKITLSGDEFSCLLAGTKLRRRLSMDEVVQGVSA</sequence>
<dbReference type="InterPro" id="IPR008878">
    <property type="entry name" value="Transposase_IS66_Orf2"/>
</dbReference>
<dbReference type="PANTHER" id="PTHR36455">
    <property type="match status" value="1"/>
</dbReference>
<dbReference type="PANTHER" id="PTHR36455:SF1">
    <property type="entry name" value="BLR8292 PROTEIN"/>
    <property type="match status" value="1"/>
</dbReference>
<dbReference type="AlphaFoldDB" id="A0A644ZJ41"/>
<accession>A0A644ZJ41</accession>
<organism evidence="1">
    <name type="scientific">bioreactor metagenome</name>
    <dbReference type="NCBI Taxonomy" id="1076179"/>
    <lineage>
        <taxon>unclassified sequences</taxon>
        <taxon>metagenomes</taxon>
        <taxon>ecological metagenomes</taxon>
    </lineage>
</organism>
<proteinExistence type="predicted"/>
<protein>
    <recommendedName>
        <fullName evidence="2">IS66 family transposase ISBaps1</fullName>
    </recommendedName>
</protein>
<gene>
    <name evidence="1" type="ORF">SDC9_87535</name>
</gene>
<dbReference type="EMBL" id="VSSQ01009164">
    <property type="protein sequence ID" value="MPM40886.1"/>
    <property type="molecule type" value="Genomic_DNA"/>
</dbReference>
<evidence type="ECO:0008006" key="2">
    <source>
        <dbReference type="Google" id="ProtNLM"/>
    </source>
</evidence>
<name>A0A644ZJ41_9ZZZZ</name>
<dbReference type="Pfam" id="PF05717">
    <property type="entry name" value="TnpB_IS66"/>
    <property type="match status" value="1"/>
</dbReference>